<name>X5EFZ2_NEIME</name>
<dbReference type="Proteomes" id="UP000023582">
    <property type="component" value="Chromosome"/>
</dbReference>
<dbReference type="AlphaFoldDB" id="X5EFZ2"/>
<proteinExistence type="predicted"/>
<reference evidence="2" key="2">
    <citation type="submission" date="2014-02" db="EMBL/GenBank/DDBJ databases">
        <title>Complete Genome Sequence of Neisseria meningitides, serogroup A strain 510612.</title>
        <authorList>
            <person name="Zhang X."/>
            <person name="Zhang Y."/>
            <person name="Yang J."/>
            <person name="Zhu Y."/>
            <person name="Jin Q."/>
        </authorList>
    </citation>
    <scope>NUCLEOTIDE SEQUENCE</scope>
    <source>
        <strain evidence="2">NMA510612</strain>
    </source>
</reference>
<evidence type="ECO:0000313" key="1">
    <source>
        <dbReference type="EMBL" id="AHW74585.1"/>
    </source>
</evidence>
<dbReference type="KEGG" id="nmx:NMA510612_0269"/>
<reference evidence="1 2" key="1">
    <citation type="journal article" date="2014" name="Genome Announc.">
        <title>Complete Genome Sequence of Neisseria meningitidis Serogroup A Strain NMA510612, Isolated from a Patient with Bacterial Meningitis in China.</title>
        <authorList>
            <person name="Zhang Y."/>
            <person name="Yang J."/>
            <person name="Xu L."/>
            <person name="Zhu Y."/>
            <person name="Liu B."/>
            <person name="Shao Z."/>
            <person name="Zhang X."/>
            <person name="Jin Q."/>
        </authorList>
    </citation>
    <scope>NUCLEOTIDE SEQUENCE [LARGE SCALE GENOMIC DNA]</scope>
    <source>
        <strain evidence="2">NMA510612</strain>
    </source>
</reference>
<dbReference type="PATRIC" id="fig|487.517.peg.269"/>
<protein>
    <submittedName>
        <fullName evidence="1">Uncharacterized protein</fullName>
    </submittedName>
</protein>
<gene>
    <name evidence="1" type="ORF">NMA510612_0269</name>
</gene>
<accession>X5EFZ2</accession>
<evidence type="ECO:0000313" key="2">
    <source>
        <dbReference type="Proteomes" id="UP000023582"/>
    </source>
</evidence>
<sequence length="79" mass="8971">METTRKTAKLSTEILLSQKTSTFICPIRQALNSNLFDEKVMKILDICYLYTSRSAIIKIIIKILNSNINGKSFGNLCKQ</sequence>
<organism evidence="1 2">
    <name type="scientific">Neisseria meningitidis</name>
    <dbReference type="NCBI Taxonomy" id="487"/>
    <lineage>
        <taxon>Bacteria</taxon>
        <taxon>Pseudomonadati</taxon>
        <taxon>Pseudomonadota</taxon>
        <taxon>Betaproteobacteria</taxon>
        <taxon>Neisseriales</taxon>
        <taxon>Neisseriaceae</taxon>
        <taxon>Neisseria</taxon>
    </lineage>
</organism>
<dbReference type="EMBL" id="CP007524">
    <property type="protein sequence ID" value="AHW74585.1"/>
    <property type="molecule type" value="Genomic_DNA"/>
</dbReference>